<reference evidence="3 4" key="1">
    <citation type="submission" date="2014-05" db="EMBL/GenBank/DDBJ databases">
        <title>Draft genome sequence of a rare smut relative, Tilletiaria anomala UBC 951.</title>
        <authorList>
            <consortium name="DOE Joint Genome Institute"/>
            <person name="Toome M."/>
            <person name="Kuo A."/>
            <person name="Henrissat B."/>
            <person name="Lipzen A."/>
            <person name="Tritt A."/>
            <person name="Yoshinaga Y."/>
            <person name="Zane M."/>
            <person name="Barry K."/>
            <person name="Grigoriev I.V."/>
            <person name="Spatafora J.W."/>
            <person name="Aimea M.C."/>
        </authorList>
    </citation>
    <scope>NUCLEOTIDE SEQUENCE [LARGE SCALE GENOMIC DNA]</scope>
    <source>
        <strain evidence="3 4">UBC 951</strain>
    </source>
</reference>
<feature type="compositionally biased region" description="Basic and acidic residues" evidence="1">
    <location>
        <begin position="296"/>
        <end position="328"/>
    </location>
</feature>
<feature type="compositionally biased region" description="Acidic residues" evidence="1">
    <location>
        <begin position="67"/>
        <end position="96"/>
    </location>
</feature>
<dbReference type="SMART" id="SM01406">
    <property type="entry name" value="PAPA-1"/>
    <property type="match status" value="1"/>
</dbReference>
<comment type="caution">
    <text evidence="3">The sequence shown here is derived from an EMBL/GenBank/DDBJ whole genome shotgun (WGS) entry which is preliminary data.</text>
</comment>
<organism evidence="3 4">
    <name type="scientific">Tilletiaria anomala (strain ATCC 24038 / CBS 436.72 / UBC 951)</name>
    <dbReference type="NCBI Taxonomy" id="1037660"/>
    <lineage>
        <taxon>Eukaryota</taxon>
        <taxon>Fungi</taxon>
        <taxon>Dikarya</taxon>
        <taxon>Basidiomycota</taxon>
        <taxon>Ustilaginomycotina</taxon>
        <taxon>Exobasidiomycetes</taxon>
        <taxon>Georgefischeriales</taxon>
        <taxon>Tilletiariaceae</taxon>
        <taxon>Tilletiaria</taxon>
    </lineage>
</organism>
<dbReference type="Pfam" id="PF04795">
    <property type="entry name" value="PAPA-1"/>
    <property type="match status" value="1"/>
</dbReference>
<dbReference type="GeneID" id="25265404"/>
<dbReference type="OrthoDB" id="2021186at2759"/>
<gene>
    <name evidence="3" type="ORF">K437DRAFT_259900</name>
</gene>
<evidence type="ECO:0000259" key="2">
    <source>
        <dbReference type="SMART" id="SM01406"/>
    </source>
</evidence>
<keyword evidence="4" id="KW-1185">Reference proteome</keyword>
<protein>
    <recommendedName>
        <fullName evidence="2">INO80 complex subunit B-like conserved region domain-containing protein</fullName>
    </recommendedName>
</protein>
<dbReference type="InParanoid" id="A0A066VEL5"/>
<feature type="compositionally biased region" description="Low complexity" evidence="1">
    <location>
        <begin position="8"/>
        <end position="23"/>
    </location>
</feature>
<accession>A0A066VEL5</accession>
<dbReference type="InterPro" id="IPR006880">
    <property type="entry name" value="INO80B_C"/>
</dbReference>
<feature type="domain" description="INO80 complex subunit B-like conserved region" evidence="2">
    <location>
        <begin position="301"/>
        <end position="407"/>
    </location>
</feature>
<dbReference type="PANTHER" id="PTHR21561">
    <property type="entry name" value="INO80 COMPLEX SUBUNIT B"/>
    <property type="match status" value="1"/>
</dbReference>
<dbReference type="PANTHER" id="PTHR21561:SF12">
    <property type="entry name" value="INO80 COMPLEX SUBUNIT B"/>
    <property type="match status" value="1"/>
</dbReference>
<dbReference type="InterPro" id="IPR029523">
    <property type="entry name" value="INO80B/Ies2"/>
</dbReference>
<sequence length="438" mass="47493">MNTRRASESSGAAAAGSSRAARPSRLRETANYEEVPSDVDMEDDEFRSEDEDEEDIEAEQASVGNPDDGDVREDEGEPEEEYDDEEEEEVDDEDGTQDGLDIGTATSSRIQTPTPAAVKAAPNSSPIKSVRSSRRGDDDDDGSLSELSEEAGDDEEDEEEEDEEEEDEEDDVEADELASDDGEPEDEEDEDMEEEGRGAPSALTGGNGSKSLRIKLKVSPSTSKPKFKPSSSKSKSNKRRRRDELDGSEDEDFVNVDLSASLPKTARQLAKSSRAEGSSFGLEELPAGASKSKFKGLSESEIALKRSEMSRRRKNQSDQKLEEEKTETINRLLKKQVSRSRNKLAGGEGSGDEGGDGTPTSAGAGPAAGGVAGLLKLSRKEIKEQPTPFLRYISNGEGATLSLPIEEAGKGVYAEAWEHMFAQRSPQRRKLVEEIGQS</sequence>
<name>A0A066VEL5_TILAU</name>
<feature type="compositionally biased region" description="Acidic residues" evidence="1">
    <location>
        <begin position="138"/>
        <end position="194"/>
    </location>
</feature>
<feature type="region of interest" description="Disordered" evidence="1">
    <location>
        <begin position="1"/>
        <end position="370"/>
    </location>
</feature>
<dbReference type="RefSeq" id="XP_013240269.1">
    <property type="nucleotide sequence ID" value="XM_013384815.1"/>
</dbReference>
<dbReference type="HOGENOM" id="CLU_625831_0_0_1"/>
<dbReference type="Proteomes" id="UP000027361">
    <property type="component" value="Unassembled WGS sequence"/>
</dbReference>
<feature type="compositionally biased region" description="Polar residues" evidence="1">
    <location>
        <begin position="104"/>
        <end position="114"/>
    </location>
</feature>
<dbReference type="OMA" id="CPDINED"/>
<dbReference type="AlphaFoldDB" id="A0A066VEL5"/>
<dbReference type="GO" id="GO:0031011">
    <property type="term" value="C:Ino80 complex"/>
    <property type="evidence" value="ECO:0007669"/>
    <property type="project" value="InterPro"/>
</dbReference>
<evidence type="ECO:0000313" key="4">
    <source>
        <dbReference type="Proteomes" id="UP000027361"/>
    </source>
</evidence>
<evidence type="ECO:0000256" key="1">
    <source>
        <dbReference type="SAM" id="MobiDB-lite"/>
    </source>
</evidence>
<dbReference type="STRING" id="1037660.A0A066VEL5"/>
<dbReference type="EMBL" id="JMSN01000147">
    <property type="protein sequence ID" value="KDN37204.1"/>
    <property type="molecule type" value="Genomic_DNA"/>
</dbReference>
<proteinExistence type="predicted"/>
<evidence type="ECO:0000313" key="3">
    <source>
        <dbReference type="EMBL" id="KDN37204.1"/>
    </source>
</evidence>
<feature type="compositionally biased region" description="Basic residues" evidence="1">
    <location>
        <begin position="332"/>
        <end position="342"/>
    </location>
</feature>
<dbReference type="GO" id="GO:0006338">
    <property type="term" value="P:chromatin remodeling"/>
    <property type="evidence" value="ECO:0007669"/>
    <property type="project" value="InterPro"/>
</dbReference>
<feature type="compositionally biased region" description="Acidic residues" evidence="1">
    <location>
        <begin position="35"/>
        <end position="58"/>
    </location>
</feature>
<feature type="compositionally biased region" description="Low complexity" evidence="1">
    <location>
        <begin position="217"/>
        <end position="234"/>
    </location>
</feature>